<gene>
    <name evidence="1" type="ORF">WG66_11060</name>
</gene>
<protein>
    <submittedName>
        <fullName evidence="1">Uncharacterized protein</fullName>
    </submittedName>
</protein>
<dbReference type="AlphaFoldDB" id="A0A0W0FJ83"/>
<proteinExistence type="predicted"/>
<name>A0A0W0FJ83_MONRR</name>
<reference evidence="1 2" key="1">
    <citation type="submission" date="2015-12" db="EMBL/GenBank/DDBJ databases">
        <title>Draft genome sequence of Moniliophthora roreri, the causal agent of frosty pod rot of cacao.</title>
        <authorList>
            <person name="Aime M.C."/>
            <person name="Diaz-Valderrama J.R."/>
            <person name="Kijpornyongpan T."/>
            <person name="Phillips-Mora W."/>
        </authorList>
    </citation>
    <scope>NUCLEOTIDE SEQUENCE [LARGE SCALE GENOMIC DNA]</scope>
    <source>
        <strain evidence="1 2">MCA 2952</strain>
    </source>
</reference>
<organism evidence="1 2">
    <name type="scientific">Moniliophthora roreri</name>
    <name type="common">Frosty pod rot fungus</name>
    <name type="synonym">Monilia roreri</name>
    <dbReference type="NCBI Taxonomy" id="221103"/>
    <lineage>
        <taxon>Eukaryota</taxon>
        <taxon>Fungi</taxon>
        <taxon>Dikarya</taxon>
        <taxon>Basidiomycota</taxon>
        <taxon>Agaricomycotina</taxon>
        <taxon>Agaricomycetes</taxon>
        <taxon>Agaricomycetidae</taxon>
        <taxon>Agaricales</taxon>
        <taxon>Marasmiineae</taxon>
        <taxon>Marasmiaceae</taxon>
        <taxon>Moniliophthora</taxon>
    </lineage>
</organism>
<dbReference type="Proteomes" id="UP000054988">
    <property type="component" value="Unassembled WGS sequence"/>
</dbReference>
<accession>A0A0W0FJ83</accession>
<evidence type="ECO:0000313" key="2">
    <source>
        <dbReference type="Proteomes" id="UP000054988"/>
    </source>
</evidence>
<sequence length="208" mass="23606">MHQQPVYPNPCTSDPIPTKIRESLNQYQTRTDALAYLRELCMLATKIDVAIKASVYHREILEKLNERICEVIFLLVCTCNDIDCSDPGRRVQCSNYMKHRGADLTRVLKDIETFILTQNGAARMFRYNLYGQYDHTTIHNFISSVYQALSPFSPPPESDITNSARMLATVSLGKPKARDWFAGNRSQSGQPNISFYVYMASSGSPHSQ</sequence>
<dbReference type="EMBL" id="LATX01001909">
    <property type="protein sequence ID" value="KTB36371.1"/>
    <property type="molecule type" value="Genomic_DNA"/>
</dbReference>
<comment type="caution">
    <text evidence="1">The sequence shown here is derived from an EMBL/GenBank/DDBJ whole genome shotgun (WGS) entry which is preliminary data.</text>
</comment>
<evidence type="ECO:0000313" key="1">
    <source>
        <dbReference type="EMBL" id="KTB36371.1"/>
    </source>
</evidence>